<keyword evidence="4" id="KW-1185">Reference proteome</keyword>
<sequence length="101" mass="11470">MTQLGAGREEDVTFTVTEARTKFGEVVNRARYSNAPVRLTQHGKTAAWVISDELMDRLRQFEDERDLALLTALKNEGGDEWVPHEEVNDILDKQLAPEAEE</sequence>
<protein>
    <recommendedName>
        <fullName evidence="2">Antitoxin</fullName>
    </recommendedName>
</protein>
<evidence type="ECO:0000256" key="2">
    <source>
        <dbReference type="RuleBase" id="RU362080"/>
    </source>
</evidence>
<dbReference type="EMBL" id="BAAAQN010000022">
    <property type="protein sequence ID" value="GAA2035640.1"/>
    <property type="molecule type" value="Genomic_DNA"/>
</dbReference>
<evidence type="ECO:0000256" key="1">
    <source>
        <dbReference type="ARBA" id="ARBA00009981"/>
    </source>
</evidence>
<gene>
    <name evidence="3" type="ORF">GCM10009839_40530</name>
</gene>
<dbReference type="Proteomes" id="UP001500751">
    <property type="component" value="Unassembled WGS sequence"/>
</dbReference>
<comment type="function">
    <text evidence="2">Antitoxin component of a type II toxin-antitoxin (TA) system.</text>
</comment>
<evidence type="ECO:0000313" key="3">
    <source>
        <dbReference type="EMBL" id="GAA2035640.1"/>
    </source>
</evidence>
<evidence type="ECO:0000313" key="4">
    <source>
        <dbReference type="Proteomes" id="UP001500751"/>
    </source>
</evidence>
<name>A0ABN2UG27_9ACTN</name>
<dbReference type="Pfam" id="PF02604">
    <property type="entry name" value="PhdYeFM_antitox"/>
    <property type="match status" value="1"/>
</dbReference>
<dbReference type="InterPro" id="IPR006442">
    <property type="entry name" value="Antitoxin_Phd/YefM"/>
</dbReference>
<proteinExistence type="inferred from homology"/>
<reference evidence="3 4" key="1">
    <citation type="journal article" date="2019" name="Int. J. Syst. Evol. Microbiol.">
        <title>The Global Catalogue of Microorganisms (GCM) 10K type strain sequencing project: providing services to taxonomists for standard genome sequencing and annotation.</title>
        <authorList>
            <consortium name="The Broad Institute Genomics Platform"/>
            <consortium name="The Broad Institute Genome Sequencing Center for Infectious Disease"/>
            <person name="Wu L."/>
            <person name="Ma J."/>
        </authorList>
    </citation>
    <scope>NUCLEOTIDE SEQUENCE [LARGE SCALE GENOMIC DNA]</scope>
    <source>
        <strain evidence="3 4">JCM 16014</strain>
    </source>
</reference>
<accession>A0ABN2UG27</accession>
<dbReference type="Gene3D" id="3.40.1620.10">
    <property type="entry name" value="YefM-like domain"/>
    <property type="match status" value="1"/>
</dbReference>
<comment type="similarity">
    <text evidence="1 2">Belongs to the phD/YefM antitoxin family.</text>
</comment>
<dbReference type="NCBIfam" id="TIGR01552">
    <property type="entry name" value="phd_fam"/>
    <property type="match status" value="1"/>
</dbReference>
<dbReference type="SUPFAM" id="SSF143120">
    <property type="entry name" value="YefM-like"/>
    <property type="match status" value="1"/>
</dbReference>
<dbReference type="InterPro" id="IPR036165">
    <property type="entry name" value="YefM-like_sf"/>
</dbReference>
<organism evidence="3 4">
    <name type="scientific">Catenulispora yoronensis</name>
    <dbReference type="NCBI Taxonomy" id="450799"/>
    <lineage>
        <taxon>Bacteria</taxon>
        <taxon>Bacillati</taxon>
        <taxon>Actinomycetota</taxon>
        <taxon>Actinomycetes</taxon>
        <taxon>Catenulisporales</taxon>
        <taxon>Catenulisporaceae</taxon>
        <taxon>Catenulispora</taxon>
    </lineage>
</organism>
<comment type="caution">
    <text evidence="3">The sequence shown here is derived from an EMBL/GenBank/DDBJ whole genome shotgun (WGS) entry which is preliminary data.</text>
</comment>